<dbReference type="Proteomes" id="UP000663828">
    <property type="component" value="Unassembled WGS sequence"/>
</dbReference>
<sequence length="132" mass="15528">MKNLNPIYDALNLQKWARSRSTENSNTVLKQSVRRQLHTEALTEENFHRVHLSHRRIEDFPNLTIHDIDRLKSMNVHTIQDLLGRCLIHDTLDEFHMFLLNGIRLSEESASAITNLFNQWINYNLNGVQSNH</sequence>
<comment type="caution">
    <text evidence="1">The sequence shown here is derived from an EMBL/GenBank/DDBJ whole genome shotgun (WGS) entry which is preliminary data.</text>
</comment>
<evidence type="ECO:0000313" key="1">
    <source>
        <dbReference type="EMBL" id="CAF1029101.1"/>
    </source>
</evidence>
<evidence type="ECO:0000313" key="2">
    <source>
        <dbReference type="Proteomes" id="UP000663828"/>
    </source>
</evidence>
<gene>
    <name evidence="1" type="ORF">XAT740_LOCUS14652</name>
</gene>
<proteinExistence type="predicted"/>
<protein>
    <submittedName>
        <fullName evidence="1">Uncharacterized protein</fullName>
    </submittedName>
</protein>
<keyword evidence="2" id="KW-1185">Reference proteome</keyword>
<name>A0A814IW69_ADIRI</name>
<reference evidence="1" key="1">
    <citation type="submission" date="2021-02" db="EMBL/GenBank/DDBJ databases">
        <authorList>
            <person name="Nowell W R."/>
        </authorList>
    </citation>
    <scope>NUCLEOTIDE SEQUENCE</scope>
</reference>
<dbReference type="EMBL" id="CAJNOR010000885">
    <property type="protein sequence ID" value="CAF1029101.1"/>
    <property type="molecule type" value="Genomic_DNA"/>
</dbReference>
<dbReference type="AlphaFoldDB" id="A0A814IW69"/>
<accession>A0A814IW69</accession>
<organism evidence="1 2">
    <name type="scientific">Adineta ricciae</name>
    <name type="common">Rotifer</name>
    <dbReference type="NCBI Taxonomy" id="249248"/>
    <lineage>
        <taxon>Eukaryota</taxon>
        <taxon>Metazoa</taxon>
        <taxon>Spiralia</taxon>
        <taxon>Gnathifera</taxon>
        <taxon>Rotifera</taxon>
        <taxon>Eurotatoria</taxon>
        <taxon>Bdelloidea</taxon>
        <taxon>Adinetida</taxon>
        <taxon>Adinetidae</taxon>
        <taxon>Adineta</taxon>
    </lineage>
</organism>